<name>A0A0P9Q3B5_9PSED</name>
<dbReference type="AlphaFoldDB" id="A0A0P9Q3B5"/>
<organism evidence="1 2">
    <name type="scientific">Pseudomonas syringae pv. coryli</name>
    <dbReference type="NCBI Taxonomy" id="317659"/>
    <lineage>
        <taxon>Bacteria</taxon>
        <taxon>Pseudomonadati</taxon>
        <taxon>Pseudomonadota</taxon>
        <taxon>Gammaproteobacteria</taxon>
        <taxon>Pseudomonadales</taxon>
        <taxon>Pseudomonadaceae</taxon>
        <taxon>Pseudomonas</taxon>
    </lineage>
</organism>
<evidence type="ECO:0000313" key="2">
    <source>
        <dbReference type="Proteomes" id="UP000051335"/>
    </source>
</evidence>
<proteinExistence type="predicted"/>
<gene>
    <name evidence="1" type="ORF">ALO75_03782</name>
</gene>
<keyword evidence="2" id="KW-1185">Reference proteome</keyword>
<sequence>MGHGFEGEQSNRAVADALGISEEHAEQYVTIDTNESDDGLVYSYIATFHESTPKEILEAAGVGDDLTVELGPNVFDEEE</sequence>
<comment type="caution">
    <text evidence="1">The sequence shown here is derived from an EMBL/GenBank/DDBJ whole genome shotgun (WGS) entry which is preliminary data.</text>
</comment>
<dbReference type="RefSeq" id="WP_046235918.1">
    <property type="nucleotide sequence ID" value="NZ_LJQC01000851.1"/>
</dbReference>
<protein>
    <submittedName>
        <fullName evidence="1">Uncharacterized protein</fullName>
    </submittedName>
</protein>
<accession>A0A0P9Q3B5</accession>
<dbReference type="Proteomes" id="UP000051335">
    <property type="component" value="Unassembled WGS sequence"/>
</dbReference>
<dbReference type="PATRIC" id="fig|317659.3.peg.5931"/>
<dbReference type="EMBL" id="LJQC01000851">
    <property type="protein sequence ID" value="KPW92119.1"/>
    <property type="molecule type" value="Genomic_DNA"/>
</dbReference>
<evidence type="ECO:0000313" key="1">
    <source>
        <dbReference type="EMBL" id="KPW92119.1"/>
    </source>
</evidence>
<reference evidence="1 2" key="1">
    <citation type="submission" date="2015-09" db="EMBL/GenBank/DDBJ databases">
        <title>Genome announcement of multiple Pseudomonas syringae strains.</title>
        <authorList>
            <person name="Thakur S."/>
            <person name="Wang P.W."/>
            <person name="Gong Y."/>
            <person name="Weir B.S."/>
            <person name="Guttman D.S."/>
        </authorList>
    </citation>
    <scope>NUCLEOTIDE SEQUENCE [LARGE SCALE GENOMIC DNA]</scope>
    <source>
        <strain evidence="1 2">ICMP17001</strain>
    </source>
</reference>